<sequence>NLCDTLPIIKLKNQLYDKKRLTDPLPVTYDELKKELQRKTKSGDSNLYNVNIKEDDDLCIIYYDNGFQLNPEKDNLAIEIEKGTRSCILEKSSLNIIATQFNKILYNNDAKEFLVNKEWNKVVVQTCYEGTMLMVFFYKNKWYVSTRRCLNAEDSTWVRNKSYKEMFNEAIEGKFKLEDLNKQYCYHFILVHYKNRNIVSYTNAFFPNTFDRNYKQVVHIMTTEICSLKEVDHTINDKVVKIDTLYFSCLDELYAKLEKISIDNKANKRITTEGFVMKVYDGEQGNSSFTVLKLQTDIYQTIMKIKPNNSNIYQSYLELYQNGKLNDFLPYFTKYSNEIIRRINMAVKTISKEILNIYHATRKKKNIELYESLSEQYKKALYEIHGIYINHRKKDFVNGKETTKDINECKSITVHDIYYYLKGLQSQQLRQIFYDRMIMIDNKINNEYLSKNCIYTLTQSRLMFNGNEIEKNHQE</sequence>
<evidence type="ECO:0000313" key="1">
    <source>
        <dbReference type="EMBL" id="AYV78780.1"/>
    </source>
</evidence>
<feature type="non-terminal residue" evidence="1">
    <location>
        <position position="1"/>
    </location>
</feature>
<accession>A0A3G4ZV82</accession>
<keyword evidence="1" id="KW-0436">Ligase</keyword>
<reference evidence="1" key="1">
    <citation type="submission" date="2018-10" db="EMBL/GenBank/DDBJ databases">
        <title>Hidden diversity of soil giant viruses.</title>
        <authorList>
            <person name="Schulz F."/>
            <person name="Alteio L."/>
            <person name="Goudeau D."/>
            <person name="Ryan E.M."/>
            <person name="Malmstrom R.R."/>
            <person name="Blanchard J."/>
            <person name="Woyke T."/>
        </authorList>
    </citation>
    <scope>NUCLEOTIDE SEQUENCE</scope>
    <source>
        <strain evidence="1">EDV1</strain>
    </source>
</reference>
<dbReference type="EMBL" id="MK072097">
    <property type="protein sequence ID" value="AYV78780.1"/>
    <property type="molecule type" value="Genomic_DNA"/>
</dbReference>
<dbReference type="GO" id="GO:0016874">
    <property type="term" value="F:ligase activity"/>
    <property type="evidence" value="ECO:0007669"/>
    <property type="project" value="UniProtKB-KW"/>
</dbReference>
<protein>
    <submittedName>
        <fullName evidence="1">RNA ligase</fullName>
    </submittedName>
</protein>
<organism evidence="1">
    <name type="scientific">Edafosvirus sp</name>
    <dbReference type="NCBI Taxonomy" id="2487765"/>
    <lineage>
        <taxon>Viruses</taxon>
        <taxon>Varidnaviria</taxon>
        <taxon>Bamfordvirae</taxon>
        <taxon>Nucleocytoviricota</taxon>
        <taxon>Megaviricetes</taxon>
        <taxon>Imitervirales</taxon>
        <taxon>Mimiviridae</taxon>
        <taxon>Klosneuvirinae</taxon>
    </lineage>
</organism>
<gene>
    <name evidence="1" type="ORF">Edafosvirus32_11</name>
</gene>
<proteinExistence type="predicted"/>
<name>A0A3G4ZV82_9VIRU</name>